<feature type="domain" description="RNA polymerase Rpb2" evidence="13">
    <location>
        <begin position="495"/>
        <end position="557"/>
    </location>
</feature>
<comment type="similarity">
    <text evidence="1">Belongs to the RNA polymerase beta chain family.</text>
</comment>
<dbReference type="Pfam" id="PF04561">
    <property type="entry name" value="RNA_pol_Rpb2_2"/>
    <property type="match status" value="1"/>
</dbReference>
<evidence type="ECO:0000313" key="15">
    <source>
        <dbReference type="EMBL" id="QHU09795.1"/>
    </source>
</evidence>
<proteinExistence type="inferred from homology"/>
<evidence type="ECO:0000256" key="3">
    <source>
        <dbReference type="ARBA" id="ARBA00022478"/>
    </source>
</evidence>
<feature type="domain" description="RNA polymerase Rpb2" evidence="14">
    <location>
        <begin position="594"/>
        <end position="652"/>
    </location>
</feature>
<dbReference type="GO" id="GO:0000428">
    <property type="term" value="C:DNA-directed RNA polymerase complex"/>
    <property type="evidence" value="ECO:0007669"/>
    <property type="project" value="UniProtKB-KW"/>
</dbReference>
<keyword evidence="7" id="KW-0862">Zinc</keyword>
<evidence type="ECO:0000256" key="2">
    <source>
        <dbReference type="ARBA" id="ARBA00012418"/>
    </source>
</evidence>
<dbReference type="Pfam" id="PF04560">
    <property type="entry name" value="RNA_pol_Rpb2_7"/>
    <property type="match status" value="1"/>
</dbReference>
<dbReference type="Gene3D" id="3.90.1110.10">
    <property type="entry name" value="RNA polymerase Rpb2, domain 2"/>
    <property type="match status" value="1"/>
</dbReference>
<keyword evidence="4" id="KW-0808">Transferase</keyword>
<protein>
    <recommendedName>
        <fullName evidence="2">DNA-directed RNA polymerase</fullName>
        <ecNumber evidence="2">2.7.7.6</ecNumber>
    </recommendedName>
</protein>
<dbReference type="AlphaFoldDB" id="A0A6C0JVL6"/>
<dbReference type="InterPro" id="IPR007644">
    <property type="entry name" value="RNA_pol_bsu_protrusion"/>
</dbReference>
<dbReference type="InterPro" id="IPR007641">
    <property type="entry name" value="RNA_pol_Rpb2_7"/>
</dbReference>
<evidence type="ECO:0000256" key="5">
    <source>
        <dbReference type="ARBA" id="ARBA00022695"/>
    </source>
</evidence>
<dbReference type="Pfam" id="PF04563">
    <property type="entry name" value="RNA_pol_Rpb2_1"/>
    <property type="match status" value="1"/>
</dbReference>
<keyword evidence="3" id="KW-0240">DNA-directed RNA polymerase</keyword>
<dbReference type="InterPro" id="IPR014724">
    <property type="entry name" value="RNA_pol_RPB2_OB-fold"/>
</dbReference>
<evidence type="ECO:0000259" key="14">
    <source>
        <dbReference type="Pfam" id="PF04566"/>
    </source>
</evidence>
<dbReference type="EC" id="2.7.7.6" evidence="2"/>
<dbReference type="EMBL" id="MN740745">
    <property type="protein sequence ID" value="QHU09795.1"/>
    <property type="molecule type" value="Genomic_DNA"/>
</dbReference>
<dbReference type="InterPro" id="IPR007645">
    <property type="entry name" value="RNA_pol_Rpb2_3"/>
</dbReference>
<keyword evidence="8" id="KW-0804">Transcription</keyword>
<dbReference type="Gene3D" id="3.90.1800.10">
    <property type="entry name" value="RNA polymerase alpha subunit dimerisation domain"/>
    <property type="match status" value="1"/>
</dbReference>
<dbReference type="InterPro" id="IPR015712">
    <property type="entry name" value="DNA-dir_RNA_pol_su2"/>
</dbReference>
<dbReference type="InterPro" id="IPR037034">
    <property type="entry name" value="RNA_pol_Rpb2_2_sf"/>
</dbReference>
<organism evidence="15">
    <name type="scientific">viral metagenome</name>
    <dbReference type="NCBI Taxonomy" id="1070528"/>
    <lineage>
        <taxon>unclassified sequences</taxon>
        <taxon>metagenomes</taxon>
        <taxon>organismal metagenomes</taxon>
    </lineage>
</organism>
<dbReference type="CDD" id="cd00653">
    <property type="entry name" value="RNA_pol_B_RPB2"/>
    <property type="match status" value="1"/>
</dbReference>
<dbReference type="GO" id="GO:0003677">
    <property type="term" value="F:DNA binding"/>
    <property type="evidence" value="ECO:0007669"/>
    <property type="project" value="InterPro"/>
</dbReference>
<evidence type="ECO:0000259" key="12">
    <source>
        <dbReference type="Pfam" id="PF04563"/>
    </source>
</evidence>
<feature type="domain" description="RNA polymerase Rpb2" evidence="11">
    <location>
        <begin position="263"/>
        <end position="413"/>
    </location>
</feature>
<dbReference type="SUPFAM" id="SSF64484">
    <property type="entry name" value="beta and beta-prime subunits of DNA dependent RNA-polymerase"/>
    <property type="match status" value="1"/>
</dbReference>
<dbReference type="Gene3D" id="3.90.1100.10">
    <property type="match status" value="2"/>
</dbReference>
<evidence type="ECO:0000259" key="9">
    <source>
        <dbReference type="Pfam" id="PF00562"/>
    </source>
</evidence>
<evidence type="ECO:0000256" key="7">
    <source>
        <dbReference type="ARBA" id="ARBA00022833"/>
    </source>
</evidence>
<evidence type="ECO:0000256" key="6">
    <source>
        <dbReference type="ARBA" id="ARBA00022723"/>
    </source>
</evidence>
<evidence type="ECO:0000259" key="10">
    <source>
        <dbReference type="Pfam" id="PF04560"/>
    </source>
</evidence>
<evidence type="ECO:0000256" key="4">
    <source>
        <dbReference type="ARBA" id="ARBA00022679"/>
    </source>
</evidence>
<dbReference type="Pfam" id="PF04565">
    <property type="entry name" value="RNA_pol_Rpb2_3"/>
    <property type="match status" value="1"/>
</dbReference>
<dbReference type="Gene3D" id="2.40.270.10">
    <property type="entry name" value="DNA-directed RNA polymerase, subunit 2, domain 6"/>
    <property type="match status" value="1"/>
</dbReference>
<feature type="domain" description="RNA polymerase Rpb2" evidence="10">
    <location>
        <begin position="1094"/>
        <end position="1171"/>
    </location>
</feature>
<evidence type="ECO:0000259" key="11">
    <source>
        <dbReference type="Pfam" id="PF04561"/>
    </source>
</evidence>
<dbReference type="InterPro" id="IPR037033">
    <property type="entry name" value="DNA-dir_RNAP_su2_hyb_sf"/>
</dbReference>
<sequence length="1172" mass="132983">MEIARHVLHTYFRDTSNPLVRHHLDSFRDLLRTKIPSFIYGMNPAVDLNLGDGRFIRVFIGGKDAKDILYSPPTDEIGNAVLPHQCRLDNKTYSLDIRTNIEVDYVFEKETITKKFENVLLGQIPLMLKSSLCHLAPMSSEELYEAGECRFELGGYFIIGGAEKALLTQERLADNMFYAGKRKQVSSGSIAGKTLVEKEEESKLEGATKGEVFEYFSAIRSMSEDGTKGPYSHFLIIPPSNAKPNDPSKLAKIDDLSSLSTHRLAVITLPDFTQPVPVFSVFRAFGLTNDQDVYDTILAGIPEKDRSQYDEIFAELVLSHEKFLVQEMAKEEDQDQDPDLLVLKRQTRTRSEGGVYINLYQKMFPHCEIRDESAPSFYRRKSYLLGHMLHMAMDVALDIRPKTDRDHLRFKRLAPSGELMFQEFVRIYKETAKRMSTQLDVRVHFEQDQYRGTKLVNLLEEEKLNYYWSSYAFLNTLEKSFKGKWGGKDGVAQELSRFSFLGTVAQLRRINVDVDKGGKIVEMRRIHGSSWGFMCPMDNPDGRNIGLIKSMTLLCSISTASPSSDALAIVQKSDFFVPLTDIHPSTWNPSWTKIYINSDLVGVLVKHADSLYETFIDARRSKRIDPFVSVCWNRLENEYLIHTDAARPSRPVYQELVTGDEIMKSKSWSAIQKHMDILDASECDGIRLSMEPFHRKFRSEIHGLVTLSASTSVLPNCDFDPATRNAFSCQQVKQACGWYNTAFSKRFDTIATWLNYAQKPISQTWTYNPILGCLPYGENPMVALMVYSGYNQEDSVLLNEASIRRGLFHTTYYHSYKYEEDSLDMGYNKEGGNTFVIRSTEFGNLALDPKYRDTVVRKQGYNYDLLDSDGIIKQGVEVNEQTILVGKVHPRMNASGVVIGYDDKSEVPKKGQVGFVDSVYRYVNRDGLRAVKIRIAEHRVPVLGDKVSARHGQKGTCGLRIREEDMPYTSKGVRPDMIVNPHAFPSRMTIGMFIEMMSTKLGLDMGSLIDATPFSTQNRVSETSELLVKAGFHPYGHETMYNGQTGEMIDAEIFMAPCYYIRSKLMTEDKINSRQTGPRKLLTHQPVEGRANDGGLRIGEMERDCLLSHGLSKFLNESLMERSDKTEVLFQPDSGLLDSNPELVSTILTTPYALALTIHEFEAMHVSVHLVS</sequence>
<name>A0A6C0JVL6_9ZZZZ</name>
<keyword evidence="5" id="KW-0548">Nucleotidyltransferase</keyword>
<feature type="domain" description="DNA-directed RNA polymerase subunit 2 hybrid-binding" evidence="9">
    <location>
        <begin position="713"/>
        <end position="1091"/>
    </location>
</feature>
<dbReference type="GO" id="GO:0046872">
    <property type="term" value="F:metal ion binding"/>
    <property type="evidence" value="ECO:0007669"/>
    <property type="project" value="UniProtKB-KW"/>
</dbReference>
<accession>A0A6C0JVL6</accession>
<dbReference type="InterPro" id="IPR007120">
    <property type="entry name" value="DNA-dir_RNAP_su2_dom"/>
</dbReference>
<dbReference type="InterPro" id="IPR007646">
    <property type="entry name" value="RNA_pol_Rpb2_4"/>
</dbReference>
<evidence type="ECO:0000256" key="1">
    <source>
        <dbReference type="ARBA" id="ARBA00006835"/>
    </source>
</evidence>
<dbReference type="PANTHER" id="PTHR20856">
    <property type="entry name" value="DNA-DIRECTED RNA POLYMERASE I SUBUNIT 2"/>
    <property type="match status" value="1"/>
</dbReference>
<dbReference type="Gene3D" id="2.40.50.150">
    <property type="match status" value="1"/>
</dbReference>
<evidence type="ECO:0000259" key="13">
    <source>
        <dbReference type="Pfam" id="PF04565"/>
    </source>
</evidence>
<feature type="domain" description="RNA polymerase beta subunit protrusion" evidence="12">
    <location>
        <begin position="19"/>
        <end position="444"/>
    </location>
</feature>
<dbReference type="GO" id="GO:0003899">
    <property type="term" value="F:DNA-directed RNA polymerase activity"/>
    <property type="evidence" value="ECO:0007669"/>
    <property type="project" value="UniProtKB-EC"/>
</dbReference>
<dbReference type="InterPro" id="IPR007642">
    <property type="entry name" value="RNA_pol_Rpb2_2"/>
</dbReference>
<evidence type="ECO:0000256" key="8">
    <source>
        <dbReference type="ARBA" id="ARBA00023163"/>
    </source>
</evidence>
<dbReference type="GO" id="GO:0006351">
    <property type="term" value="P:DNA-templated transcription"/>
    <property type="evidence" value="ECO:0007669"/>
    <property type="project" value="InterPro"/>
</dbReference>
<dbReference type="GO" id="GO:0032549">
    <property type="term" value="F:ribonucleoside binding"/>
    <property type="evidence" value="ECO:0007669"/>
    <property type="project" value="InterPro"/>
</dbReference>
<dbReference type="Pfam" id="PF00562">
    <property type="entry name" value="RNA_pol_Rpb2_6"/>
    <property type="match status" value="1"/>
</dbReference>
<reference evidence="15" key="1">
    <citation type="journal article" date="2020" name="Nature">
        <title>Giant virus diversity and host interactions through global metagenomics.</title>
        <authorList>
            <person name="Schulz F."/>
            <person name="Roux S."/>
            <person name="Paez-Espino D."/>
            <person name="Jungbluth S."/>
            <person name="Walsh D.A."/>
            <person name="Denef V.J."/>
            <person name="McMahon K.D."/>
            <person name="Konstantinidis K.T."/>
            <person name="Eloe-Fadrosh E.A."/>
            <person name="Kyrpides N.C."/>
            <person name="Woyke T."/>
        </authorList>
    </citation>
    <scope>NUCLEOTIDE SEQUENCE</scope>
    <source>
        <strain evidence="15">GVMAG-S-1101164-164</strain>
    </source>
</reference>
<keyword evidence="6" id="KW-0479">Metal-binding</keyword>
<dbReference type="Pfam" id="PF04566">
    <property type="entry name" value="RNA_pol_Rpb2_4"/>
    <property type="match status" value="1"/>
</dbReference>